<dbReference type="GO" id="GO:0004838">
    <property type="term" value="F:L-tyrosine-2-oxoglutarate transaminase activity"/>
    <property type="evidence" value="ECO:0007669"/>
    <property type="project" value="TreeGrafter"/>
</dbReference>
<evidence type="ECO:0000313" key="9">
    <source>
        <dbReference type="EMBL" id="WDI30177.1"/>
    </source>
</evidence>
<evidence type="ECO:0000256" key="1">
    <source>
        <dbReference type="ARBA" id="ARBA00001933"/>
    </source>
</evidence>
<dbReference type="Gene3D" id="3.90.1150.10">
    <property type="entry name" value="Aspartate Aminotransferase, domain 1"/>
    <property type="match status" value="1"/>
</dbReference>
<comment type="cofactor">
    <cofactor evidence="1 7">
        <name>pyridoxal 5'-phosphate</name>
        <dbReference type="ChEBI" id="CHEBI:597326"/>
    </cofactor>
</comment>
<dbReference type="AlphaFoldDB" id="A0AAF0CG09"/>
<comment type="similarity">
    <text evidence="2 7">Belongs to the class-I pyridoxal-phosphate-dependent aminotransferase family.</text>
</comment>
<keyword evidence="10" id="KW-1185">Reference proteome</keyword>
<dbReference type="InterPro" id="IPR004839">
    <property type="entry name" value="Aminotransferase_I/II_large"/>
</dbReference>
<dbReference type="CDD" id="cd00609">
    <property type="entry name" value="AAT_like"/>
    <property type="match status" value="1"/>
</dbReference>
<evidence type="ECO:0000256" key="2">
    <source>
        <dbReference type="ARBA" id="ARBA00007441"/>
    </source>
</evidence>
<reference evidence="9" key="1">
    <citation type="submission" date="2023-02" db="EMBL/GenBank/DDBJ databases">
        <title>Genome sequence of Hyphococcus flavus.</title>
        <authorList>
            <person name="Rong J.-C."/>
            <person name="Zhao Q."/>
            <person name="Yi M."/>
            <person name="Wu J.-Y."/>
        </authorList>
    </citation>
    <scope>NUCLEOTIDE SEQUENCE</scope>
    <source>
        <strain evidence="9">MCCC 1K03223</strain>
    </source>
</reference>
<dbReference type="PANTHER" id="PTHR11879">
    <property type="entry name" value="ASPARTATE AMINOTRANSFERASE"/>
    <property type="match status" value="1"/>
</dbReference>
<sequence>MLSDLDLLAPDAILGLSAAFRADPRENKIDLGVGVFRTPDNQTPVMKAVKRAQTQIVDNESTKSYLPPEGAPGFGDAIVNLLLSEKHPAVKDARALAVQTPGGCGALRIGGELLKRAGANKVYVGEPTWANHKPLLSAAGLEVIALPFYNKENCVIDFDDFMSGVEKLEADDVLLLHGCCHNPTGADLTREQIDTIFDAAEKQNFVVFIDTAYHGFGEGLDNDAYMVREAARRLPSTLISYSCSKNFGLYRERAGALIAVGESADHTKALISHMTSLARGMYSMPPGHGGLIVSSILQDIDLSAMWRSELSDMREAVIGNRELLVKTAQEMQLGDELDFITRQRGMFSMLPVTKEQTEIFRDKHGVYMTGNGRINMCGVNTGNVEALVAAYKDVVLS</sequence>
<dbReference type="InterPro" id="IPR000796">
    <property type="entry name" value="Asp_trans"/>
</dbReference>
<evidence type="ECO:0000256" key="3">
    <source>
        <dbReference type="ARBA" id="ARBA00011738"/>
    </source>
</evidence>
<keyword evidence="4 7" id="KW-0032">Aminotransferase</keyword>
<protein>
    <recommendedName>
        <fullName evidence="7">Aminotransferase</fullName>
        <ecNumber evidence="7">2.6.1.-</ecNumber>
    </recommendedName>
</protein>
<dbReference type="GO" id="GO:0042802">
    <property type="term" value="F:identical protein binding"/>
    <property type="evidence" value="ECO:0007669"/>
    <property type="project" value="TreeGrafter"/>
</dbReference>
<evidence type="ECO:0000256" key="6">
    <source>
        <dbReference type="ARBA" id="ARBA00022898"/>
    </source>
</evidence>
<dbReference type="InterPro" id="IPR015422">
    <property type="entry name" value="PyrdxlP-dep_Trfase_small"/>
</dbReference>
<evidence type="ECO:0000259" key="8">
    <source>
        <dbReference type="Pfam" id="PF00155"/>
    </source>
</evidence>
<organism evidence="9 10">
    <name type="scientific">Hyphococcus flavus</name>
    <dbReference type="NCBI Taxonomy" id="1866326"/>
    <lineage>
        <taxon>Bacteria</taxon>
        <taxon>Pseudomonadati</taxon>
        <taxon>Pseudomonadota</taxon>
        <taxon>Alphaproteobacteria</taxon>
        <taxon>Parvularculales</taxon>
        <taxon>Parvularculaceae</taxon>
        <taxon>Hyphococcus</taxon>
    </lineage>
</organism>
<accession>A0AAF0CG09</accession>
<evidence type="ECO:0000256" key="4">
    <source>
        <dbReference type="ARBA" id="ARBA00022576"/>
    </source>
</evidence>
<dbReference type="EC" id="2.6.1.-" evidence="7"/>
<dbReference type="KEGG" id="hfl:PUV54_09415"/>
<evidence type="ECO:0000256" key="7">
    <source>
        <dbReference type="RuleBase" id="RU000481"/>
    </source>
</evidence>
<name>A0AAF0CG09_9PROT</name>
<dbReference type="InterPro" id="IPR015421">
    <property type="entry name" value="PyrdxlP-dep_Trfase_major"/>
</dbReference>
<keyword evidence="5 7" id="KW-0808">Transferase</keyword>
<dbReference type="PROSITE" id="PS00105">
    <property type="entry name" value="AA_TRANSFER_CLASS_1"/>
    <property type="match status" value="1"/>
</dbReference>
<dbReference type="PANTHER" id="PTHR11879:SF22">
    <property type="entry name" value="ASPARTATE AMINOTRANSFERASE, MITOCHONDRIAL"/>
    <property type="match status" value="1"/>
</dbReference>
<dbReference type="RefSeq" id="WP_274491972.1">
    <property type="nucleotide sequence ID" value="NZ_CP118166.1"/>
</dbReference>
<dbReference type="SUPFAM" id="SSF53383">
    <property type="entry name" value="PLP-dependent transferases"/>
    <property type="match status" value="1"/>
</dbReference>
<proteinExistence type="inferred from homology"/>
<dbReference type="GO" id="GO:0005829">
    <property type="term" value="C:cytosol"/>
    <property type="evidence" value="ECO:0007669"/>
    <property type="project" value="TreeGrafter"/>
</dbReference>
<feature type="domain" description="Aminotransferase class I/classII large" evidence="8">
    <location>
        <begin position="27"/>
        <end position="389"/>
    </location>
</feature>
<dbReference type="Pfam" id="PF00155">
    <property type="entry name" value="Aminotran_1_2"/>
    <property type="match status" value="1"/>
</dbReference>
<dbReference type="Proteomes" id="UP001214043">
    <property type="component" value="Chromosome"/>
</dbReference>
<dbReference type="PRINTS" id="PR00799">
    <property type="entry name" value="TRANSAMINASE"/>
</dbReference>
<dbReference type="GO" id="GO:0033585">
    <property type="term" value="P:L-phenylalanine biosynthetic process from chorismate via phenylpyruvate"/>
    <property type="evidence" value="ECO:0007669"/>
    <property type="project" value="TreeGrafter"/>
</dbReference>
<dbReference type="GO" id="GO:0030170">
    <property type="term" value="F:pyridoxal phosphate binding"/>
    <property type="evidence" value="ECO:0007669"/>
    <property type="project" value="InterPro"/>
</dbReference>
<evidence type="ECO:0000256" key="5">
    <source>
        <dbReference type="ARBA" id="ARBA00022679"/>
    </source>
</evidence>
<dbReference type="GO" id="GO:0004069">
    <property type="term" value="F:L-aspartate:2-oxoglutarate aminotransferase activity"/>
    <property type="evidence" value="ECO:0007669"/>
    <property type="project" value="TreeGrafter"/>
</dbReference>
<keyword evidence="6" id="KW-0663">Pyridoxal phosphate</keyword>
<evidence type="ECO:0000313" key="10">
    <source>
        <dbReference type="Proteomes" id="UP001214043"/>
    </source>
</evidence>
<comment type="subunit">
    <text evidence="3">Homodimer.</text>
</comment>
<gene>
    <name evidence="9" type="ORF">PUV54_09415</name>
</gene>
<dbReference type="InterPro" id="IPR015424">
    <property type="entry name" value="PyrdxlP-dep_Trfase"/>
</dbReference>
<dbReference type="EMBL" id="CP118166">
    <property type="protein sequence ID" value="WDI30177.1"/>
    <property type="molecule type" value="Genomic_DNA"/>
</dbReference>
<dbReference type="InterPro" id="IPR004838">
    <property type="entry name" value="NHTrfase_class1_PyrdxlP-BS"/>
</dbReference>
<dbReference type="NCBIfam" id="NF006719">
    <property type="entry name" value="PRK09257.1"/>
    <property type="match status" value="1"/>
</dbReference>
<dbReference type="Gene3D" id="3.40.640.10">
    <property type="entry name" value="Type I PLP-dependent aspartate aminotransferase-like (Major domain)"/>
    <property type="match status" value="1"/>
</dbReference>